<dbReference type="Pfam" id="PF00350">
    <property type="entry name" value="Dynamin_N"/>
    <property type="match status" value="1"/>
</dbReference>
<dbReference type="InterPro" id="IPR051943">
    <property type="entry name" value="TRAFAC_Dynamin-like_GTPase"/>
</dbReference>
<dbReference type="Gene3D" id="1.25.40.10">
    <property type="entry name" value="Tetratricopeptide repeat domain"/>
    <property type="match status" value="1"/>
</dbReference>
<dbReference type="SUPFAM" id="SSF52540">
    <property type="entry name" value="P-loop containing nucleoside triphosphate hydrolases"/>
    <property type="match status" value="1"/>
</dbReference>
<feature type="domain" description="Dynamin N-terminal" evidence="2">
    <location>
        <begin position="378"/>
        <end position="529"/>
    </location>
</feature>
<dbReference type="AlphaFoldDB" id="A0A8J3AHP9"/>
<organism evidence="3 4">
    <name type="scientific">Gottfriedia solisilvae</name>
    <dbReference type="NCBI Taxonomy" id="1516104"/>
    <lineage>
        <taxon>Bacteria</taxon>
        <taxon>Bacillati</taxon>
        <taxon>Bacillota</taxon>
        <taxon>Bacilli</taxon>
        <taxon>Bacillales</taxon>
        <taxon>Bacillaceae</taxon>
        <taxon>Gottfriedia</taxon>
    </lineage>
</organism>
<dbReference type="Gene3D" id="3.40.50.300">
    <property type="entry name" value="P-loop containing nucleotide triphosphate hydrolases"/>
    <property type="match status" value="1"/>
</dbReference>
<dbReference type="OrthoDB" id="2953146at2"/>
<dbReference type="InterPro" id="IPR011990">
    <property type="entry name" value="TPR-like_helical_dom_sf"/>
</dbReference>
<dbReference type="PROSITE" id="PS50005">
    <property type="entry name" value="TPR"/>
    <property type="match status" value="1"/>
</dbReference>
<dbReference type="EMBL" id="BMHB01000001">
    <property type="protein sequence ID" value="GGI13994.1"/>
    <property type="molecule type" value="Genomic_DNA"/>
</dbReference>
<dbReference type="InterPro" id="IPR027417">
    <property type="entry name" value="P-loop_NTPase"/>
</dbReference>
<sequence length="909" mass="105793">MTVKQQFINKEFYKTFLNDSDKQPIAQLANLFRTPDEEIDLSSVRFAQGEVYFENKDFETAVFKWEKVENQYKDWAQKNIADSYYEVGAFDTAEKMYRDVKTESRTLTSEIFLQLFSLYIDISNYEEADRIIKQAVKYNPDYPNVTKIARKFYEKNHDWNSAVDLASNESIRTEDIKWFVVLREYIENGATKEMSPSYFMGALLSLAKVDLEHFELMVEALWNSYRERSEYVNWLQTFNEMLFQINVETGIKWKRLPFIYSNTYRELIESNYLVAQLEEMMPSFLTNWLRITDFDGAVLATTATLAWDRLFPGRLDYQIVVDAEMAFEQLQQTPDCFENGKELFENILQWALINEIEVGNRFVWWTNQLTNFDQTTMLVAGTIGNGKSSFVNSLLGEKMMGSSTTMPVLFEQSVDTNITVYSKEGDTALAEYADFYDLTTVENELLKGDELVHYELSNPFLQKHKISIIDTPGIDGNDLNTKALLQSVKLSDRLVYVLNATAPYTETERSLLITIQKQLPTLPIHFILNKMDSIYSNDEVDRVHAEIEEKIKLDFPAAKVLPYSSIYSNQDQFSELESFIEANVLSTTANSKQSEKLLLAVRKLINFLLEKRVEKENELHANVQWNEVLDEKLNGLLHSLKDKEMEHAQTISSTYRELKDEIKYDLKLSIPAMLKECKELIKEDSDFNSILETLNEEMNNRIQEYVRQSTLPKLNTALQNWIRESGSLLEGTQSYLADMCDSLNSYIGSEQLSLECDFKVLDDWRRDADRMTSMIQLDEMNILLNSSPSQFLLKSSGLILGLLPQNKSKLVAQYQKYVDNVNYDEVSSLVSTRFFLQFEMFEKTLPRDLSMFLQLPYEHLYELVDQTRESISNYVATLDEMKANPSGYFDPITFYTVRLRQLEFLTLRK</sequence>
<evidence type="ECO:0000256" key="1">
    <source>
        <dbReference type="PROSITE-ProRule" id="PRU00339"/>
    </source>
</evidence>
<feature type="repeat" description="TPR" evidence="1">
    <location>
        <begin position="109"/>
        <end position="142"/>
    </location>
</feature>
<name>A0A8J3AHP9_9BACI</name>
<evidence type="ECO:0000313" key="4">
    <source>
        <dbReference type="Proteomes" id="UP000626244"/>
    </source>
</evidence>
<dbReference type="InterPro" id="IPR019734">
    <property type="entry name" value="TPR_rpt"/>
</dbReference>
<proteinExistence type="predicted"/>
<dbReference type="SUPFAM" id="SSF48452">
    <property type="entry name" value="TPR-like"/>
    <property type="match status" value="1"/>
</dbReference>
<gene>
    <name evidence="3" type="ORF">GCM10007380_20720</name>
</gene>
<dbReference type="Proteomes" id="UP000626244">
    <property type="component" value="Unassembled WGS sequence"/>
</dbReference>
<dbReference type="PANTHER" id="PTHR43681">
    <property type="entry name" value="TRANSMEMBRANE GTPASE FZO"/>
    <property type="match status" value="1"/>
</dbReference>
<protein>
    <submittedName>
        <fullName evidence="3">GTP-binding protein</fullName>
    </submittedName>
</protein>
<comment type="caution">
    <text evidence="3">The sequence shown here is derived from an EMBL/GenBank/DDBJ whole genome shotgun (WGS) entry which is preliminary data.</text>
</comment>
<keyword evidence="1" id="KW-0802">TPR repeat</keyword>
<keyword evidence="4" id="KW-1185">Reference proteome</keyword>
<dbReference type="InterPro" id="IPR045063">
    <property type="entry name" value="Dynamin_N"/>
</dbReference>
<evidence type="ECO:0000313" key="3">
    <source>
        <dbReference type="EMBL" id="GGI13994.1"/>
    </source>
</evidence>
<dbReference type="RefSeq" id="WP_087998438.1">
    <property type="nucleotide sequence ID" value="NZ_BMHB01000001.1"/>
</dbReference>
<accession>A0A8J3AHP9</accession>
<dbReference type="PANTHER" id="PTHR43681:SF1">
    <property type="entry name" value="SARCALUMENIN"/>
    <property type="match status" value="1"/>
</dbReference>
<evidence type="ECO:0000259" key="2">
    <source>
        <dbReference type="Pfam" id="PF00350"/>
    </source>
</evidence>
<reference evidence="4" key="1">
    <citation type="journal article" date="2019" name="Int. J. Syst. Evol. Microbiol.">
        <title>The Global Catalogue of Microorganisms (GCM) 10K type strain sequencing project: providing services to taxonomists for standard genome sequencing and annotation.</title>
        <authorList>
            <consortium name="The Broad Institute Genomics Platform"/>
            <consortium name="The Broad Institute Genome Sequencing Center for Infectious Disease"/>
            <person name="Wu L."/>
            <person name="Ma J."/>
        </authorList>
    </citation>
    <scope>NUCLEOTIDE SEQUENCE [LARGE SCALE GENOMIC DNA]</scope>
    <source>
        <strain evidence="4">CGMCC 1.14993</strain>
    </source>
</reference>